<keyword evidence="7 13" id="KW-0808">Transferase</keyword>
<evidence type="ECO:0000256" key="11">
    <source>
        <dbReference type="ARBA" id="ARBA00023098"/>
    </source>
</evidence>
<proteinExistence type="inferred from homology"/>
<dbReference type="NCBIfam" id="TIGR00682">
    <property type="entry name" value="lpxK"/>
    <property type="match status" value="1"/>
</dbReference>
<evidence type="ECO:0000256" key="1">
    <source>
        <dbReference type="ARBA" id="ARBA00002274"/>
    </source>
</evidence>
<dbReference type="PANTHER" id="PTHR42724:SF1">
    <property type="entry name" value="TETRAACYLDISACCHARIDE 4'-KINASE, MITOCHONDRIAL-RELATED"/>
    <property type="match status" value="1"/>
</dbReference>
<evidence type="ECO:0000256" key="7">
    <source>
        <dbReference type="ARBA" id="ARBA00022679"/>
    </source>
</evidence>
<feature type="binding site" evidence="13">
    <location>
        <begin position="82"/>
        <end position="89"/>
    </location>
    <ligand>
        <name>ATP</name>
        <dbReference type="ChEBI" id="CHEBI:30616"/>
    </ligand>
</feature>
<dbReference type="Pfam" id="PF02606">
    <property type="entry name" value="LpxK"/>
    <property type="match status" value="1"/>
</dbReference>
<dbReference type="InterPro" id="IPR027417">
    <property type="entry name" value="P-loop_NTPase"/>
</dbReference>
<keyword evidence="5 13" id="KW-0444">Lipid biosynthesis</keyword>
<dbReference type="HAMAP" id="MF_00409">
    <property type="entry name" value="LpxK"/>
    <property type="match status" value="1"/>
</dbReference>
<gene>
    <name evidence="13 14" type="primary">lpxK</name>
    <name evidence="14" type="ORF">EZMO1_2995</name>
</gene>
<dbReference type="SUPFAM" id="SSF52540">
    <property type="entry name" value="P-loop containing nucleoside triphosphate hydrolases"/>
    <property type="match status" value="1"/>
</dbReference>
<dbReference type="GO" id="GO:0009029">
    <property type="term" value="F:lipid-A 4'-kinase activity"/>
    <property type="evidence" value="ECO:0007669"/>
    <property type="project" value="UniProtKB-UniRule"/>
</dbReference>
<reference evidence="14 15" key="1">
    <citation type="journal article" date="2016" name="Front. Microbiol.">
        <title>Genomic Insight into the Host-Endosymbiont Relationship of Endozoicomonas montiporae CL-33(T) with its Coral Host.</title>
        <authorList>
            <person name="Ding J.-Y."/>
            <person name="Shiu J.-H."/>
            <person name="Chen W.-M."/>
            <person name="Chiang Y.-R."/>
            <person name="Tang S.-L."/>
        </authorList>
    </citation>
    <scope>NUCLEOTIDE SEQUENCE [LARGE SCALE GENOMIC DNA]</scope>
    <source>
        <strain evidence="14 15">CL-33</strain>
    </source>
</reference>
<keyword evidence="8 13" id="KW-0547">Nucleotide-binding</keyword>
<sequence length="358" mass="39108">MSTVPSKRFPSKRSPSKRSATFWRDRLTRSIMNAWYGSGRWTLLLLPLTALFKWLARRRCQKTIRSQRWQPPVPVVVVGNLSVGGTGKTPVVAALVRFFQKKGYRPGIASRGFGADAQSLPLLVTADTNPAIAGDEPVMLAQQLQVPVMVDPDRVSAARALIERSGCNLIITDDGLQHYRLHRHVEIVVIDGQRMLGNGLCLPAGPLREPPERLQTVDQVLVNGAPSGDLPVDFDCFYLETAGLVPVACTDCSPPQGGKVHAVAGIGNPERFFRTLESLGFSVIPHGFPDHHGFVPEDIAFDDDLPVLMTAKDAVKCRGFAGNNVWYLPVQAHIPEAVLNKMVQLVETNAPDSLSKIG</sequence>
<comment type="catalytic activity">
    <reaction evidence="13">
        <text>a lipid A disaccharide + ATP = a lipid IVA + ADP + H(+)</text>
        <dbReference type="Rhea" id="RHEA:67840"/>
        <dbReference type="ChEBI" id="CHEBI:15378"/>
        <dbReference type="ChEBI" id="CHEBI:30616"/>
        <dbReference type="ChEBI" id="CHEBI:176343"/>
        <dbReference type="ChEBI" id="CHEBI:176425"/>
        <dbReference type="ChEBI" id="CHEBI:456216"/>
        <dbReference type="EC" id="2.7.1.130"/>
    </reaction>
</comment>
<evidence type="ECO:0000256" key="8">
    <source>
        <dbReference type="ARBA" id="ARBA00022741"/>
    </source>
</evidence>
<dbReference type="GO" id="GO:0005886">
    <property type="term" value="C:plasma membrane"/>
    <property type="evidence" value="ECO:0007669"/>
    <property type="project" value="TreeGrafter"/>
</dbReference>
<dbReference type="KEGG" id="emp:EZMO1_2995"/>
<organism evidence="14 15">
    <name type="scientific">Endozoicomonas montiporae CL-33</name>
    <dbReference type="NCBI Taxonomy" id="570277"/>
    <lineage>
        <taxon>Bacteria</taxon>
        <taxon>Pseudomonadati</taxon>
        <taxon>Pseudomonadota</taxon>
        <taxon>Gammaproteobacteria</taxon>
        <taxon>Oceanospirillales</taxon>
        <taxon>Endozoicomonadaceae</taxon>
        <taxon>Endozoicomonas</taxon>
    </lineage>
</organism>
<evidence type="ECO:0000256" key="3">
    <source>
        <dbReference type="ARBA" id="ARBA00012071"/>
    </source>
</evidence>
<dbReference type="Gene3D" id="3.40.50.300">
    <property type="entry name" value="P-loop containing nucleotide triphosphate hydrolases"/>
    <property type="match status" value="1"/>
</dbReference>
<dbReference type="EC" id="2.7.1.130" evidence="3 13"/>
<dbReference type="EMBL" id="CP013251">
    <property type="protein sequence ID" value="AMO57030.1"/>
    <property type="molecule type" value="Genomic_DNA"/>
</dbReference>
<accession>A0A142BE54</accession>
<dbReference type="PANTHER" id="PTHR42724">
    <property type="entry name" value="TETRAACYLDISACCHARIDE 4'-KINASE"/>
    <property type="match status" value="1"/>
</dbReference>
<evidence type="ECO:0000256" key="13">
    <source>
        <dbReference type="HAMAP-Rule" id="MF_00409"/>
    </source>
</evidence>
<dbReference type="InterPro" id="IPR003758">
    <property type="entry name" value="LpxK"/>
</dbReference>
<protein>
    <recommendedName>
        <fullName evidence="4 13">Tetraacyldisaccharide 4'-kinase</fullName>
        <ecNumber evidence="3 13">2.7.1.130</ecNumber>
    </recommendedName>
    <alternativeName>
        <fullName evidence="12 13">Lipid A 4'-kinase</fullName>
    </alternativeName>
</protein>
<keyword evidence="11 13" id="KW-0443">Lipid metabolism</keyword>
<evidence type="ECO:0000256" key="6">
    <source>
        <dbReference type="ARBA" id="ARBA00022556"/>
    </source>
</evidence>
<comment type="function">
    <text evidence="1 13">Transfers the gamma-phosphate of ATP to the 4'-position of a tetraacyldisaccharide 1-phosphate intermediate (termed DS-1-P) to form tetraacyldisaccharide 1,4'-bis-phosphate (lipid IVA).</text>
</comment>
<evidence type="ECO:0000256" key="12">
    <source>
        <dbReference type="ARBA" id="ARBA00029757"/>
    </source>
</evidence>
<evidence type="ECO:0000256" key="9">
    <source>
        <dbReference type="ARBA" id="ARBA00022777"/>
    </source>
</evidence>
<dbReference type="GO" id="GO:0009245">
    <property type="term" value="P:lipid A biosynthetic process"/>
    <property type="evidence" value="ECO:0007669"/>
    <property type="project" value="UniProtKB-UniRule"/>
</dbReference>
<keyword evidence="9 13" id="KW-0418">Kinase</keyword>
<evidence type="ECO:0000256" key="2">
    <source>
        <dbReference type="ARBA" id="ARBA00004870"/>
    </source>
</evidence>
<dbReference type="GO" id="GO:0005524">
    <property type="term" value="F:ATP binding"/>
    <property type="evidence" value="ECO:0007669"/>
    <property type="project" value="UniProtKB-UniRule"/>
</dbReference>
<dbReference type="Proteomes" id="UP000071065">
    <property type="component" value="Chromosome"/>
</dbReference>
<dbReference type="STRING" id="570277.EZMO1_2995"/>
<dbReference type="PATRIC" id="fig|570277.3.peg.3233"/>
<evidence type="ECO:0000313" key="14">
    <source>
        <dbReference type="EMBL" id="AMO57030.1"/>
    </source>
</evidence>
<evidence type="ECO:0000313" key="15">
    <source>
        <dbReference type="Proteomes" id="UP000071065"/>
    </source>
</evidence>
<keyword evidence="6 13" id="KW-0441">Lipid A biosynthesis</keyword>
<comment type="similarity">
    <text evidence="13">Belongs to the LpxK family.</text>
</comment>
<dbReference type="AlphaFoldDB" id="A0A142BE54"/>
<name>A0A142BE54_9GAMM</name>
<keyword evidence="10 13" id="KW-0067">ATP-binding</keyword>
<dbReference type="GO" id="GO:0009244">
    <property type="term" value="P:lipopolysaccharide core region biosynthetic process"/>
    <property type="evidence" value="ECO:0007669"/>
    <property type="project" value="TreeGrafter"/>
</dbReference>
<evidence type="ECO:0000256" key="5">
    <source>
        <dbReference type="ARBA" id="ARBA00022516"/>
    </source>
</evidence>
<evidence type="ECO:0000256" key="10">
    <source>
        <dbReference type="ARBA" id="ARBA00022840"/>
    </source>
</evidence>
<dbReference type="UniPathway" id="UPA00359">
    <property type="reaction ID" value="UER00482"/>
</dbReference>
<evidence type="ECO:0000256" key="4">
    <source>
        <dbReference type="ARBA" id="ARBA00016436"/>
    </source>
</evidence>
<comment type="pathway">
    <text evidence="2 13">Glycolipid biosynthesis; lipid IV(A) biosynthesis; lipid IV(A) from (3R)-3-hydroxytetradecanoyl-[acyl-carrier-protein] and UDP-N-acetyl-alpha-D-glucosamine: step 6/6.</text>
</comment>